<evidence type="ECO:0000313" key="1">
    <source>
        <dbReference type="EMBL" id="KAF2633229.1"/>
    </source>
</evidence>
<name>A0ACB6SGS5_9PLEO</name>
<dbReference type="EMBL" id="MU006701">
    <property type="protein sequence ID" value="KAF2633229.1"/>
    <property type="molecule type" value="Genomic_DNA"/>
</dbReference>
<organism evidence="1 2">
    <name type="scientific">Macroventuria anomochaeta</name>
    <dbReference type="NCBI Taxonomy" id="301207"/>
    <lineage>
        <taxon>Eukaryota</taxon>
        <taxon>Fungi</taxon>
        <taxon>Dikarya</taxon>
        <taxon>Ascomycota</taxon>
        <taxon>Pezizomycotina</taxon>
        <taxon>Dothideomycetes</taxon>
        <taxon>Pleosporomycetidae</taxon>
        <taxon>Pleosporales</taxon>
        <taxon>Pleosporineae</taxon>
        <taxon>Didymellaceae</taxon>
        <taxon>Macroventuria</taxon>
    </lineage>
</organism>
<comment type="caution">
    <text evidence="1">The sequence shown here is derived from an EMBL/GenBank/DDBJ whole genome shotgun (WGS) entry which is preliminary data.</text>
</comment>
<sequence length="647" mass="71403">MQTGLIQLLALHMLAGLSAAQLPSTWKPQDMITYFCSRWYHQSIIKNDVLYLYGGVQTFNVPEIDVSSRNYILGYNPFILQLDLRQPWDWRKNISWLSFETTPNPKTGASVIQAMVTGSMFHGPYSSPDVWTYGGTIFRGNESFLETVNPNAFRDQSNIYPLWSFDNETNTWDQFDIGTLNTPSYGSSAEAPDQGLAFYLNGRTDNGTNNGVHNAGDIQLLLDGMIVIDLVHHTSQNISTAGMKDPQPRLGGSLQYVPNIGVSGLLVALGGKVFDGVQPVTSQSRGRLLSFDHVDVFNLGSYSSKESNGTWYTQATSGDIPPARIDSCTVLASAPDNSSHNIFIYGGWDPTSNITKYYDDMYVLSLPSFTWIKMFMGESPRYGHTCHLSAGRQLLTIGGSTQHGNVTDSCDWEAESVGIMDLTPLTWGSVYSAEYRPYEVSNKLIDKLGGTAQGNATVREPDQGWASEEFGHIMRTSRIYSNLNGTLEVFNPMVKKTSGMSSKTRTAIIASVTIVGVFVIACIVWLFSFKRKRRNSAAKTISPRNTTEPYFEANERAKVELSPDEKQVYEMTGEGYMHEATAGTVRAEADRSNIAVSAVELPATNFSEKGRWGVPLIKVPSPTTTVRVPKDEKDEHAGRGNEGGDMV</sequence>
<reference evidence="1" key="1">
    <citation type="journal article" date="2020" name="Stud. Mycol.">
        <title>101 Dothideomycetes genomes: a test case for predicting lifestyles and emergence of pathogens.</title>
        <authorList>
            <person name="Haridas S."/>
            <person name="Albert R."/>
            <person name="Binder M."/>
            <person name="Bloem J."/>
            <person name="Labutti K."/>
            <person name="Salamov A."/>
            <person name="Andreopoulos B."/>
            <person name="Baker S."/>
            <person name="Barry K."/>
            <person name="Bills G."/>
            <person name="Bluhm B."/>
            <person name="Cannon C."/>
            <person name="Castanera R."/>
            <person name="Culley D."/>
            <person name="Daum C."/>
            <person name="Ezra D."/>
            <person name="Gonzalez J."/>
            <person name="Henrissat B."/>
            <person name="Kuo A."/>
            <person name="Liang C."/>
            <person name="Lipzen A."/>
            <person name="Lutzoni F."/>
            <person name="Magnuson J."/>
            <person name="Mondo S."/>
            <person name="Nolan M."/>
            <person name="Ohm R."/>
            <person name="Pangilinan J."/>
            <person name="Park H.-J."/>
            <person name="Ramirez L."/>
            <person name="Alfaro M."/>
            <person name="Sun H."/>
            <person name="Tritt A."/>
            <person name="Yoshinaga Y."/>
            <person name="Zwiers L.-H."/>
            <person name="Turgeon B."/>
            <person name="Goodwin S."/>
            <person name="Spatafora J."/>
            <person name="Crous P."/>
            <person name="Grigoriev I."/>
        </authorList>
    </citation>
    <scope>NUCLEOTIDE SEQUENCE</scope>
    <source>
        <strain evidence="1">CBS 525.71</strain>
    </source>
</reference>
<evidence type="ECO:0000313" key="2">
    <source>
        <dbReference type="Proteomes" id="UP000799754"/>
    </source>
</evidence>
<protein>
    <submittedName>
        <fullName evidence="1">Uncharacterized protein</fullName>
    </submittedName>
</protein>
<dbReference type="Proteomes" id="UP000799754">
    <property type="component" value="Unassembled WGS sequence"/>
</dbReference>
<proteinExistence type="predicted"/>
<gene>
    <name evidence="1" type="ORF">BU25DRAFT_1977</name>
</gene>
<keyword evidence="2" id="KW-1185">Reference proteome</keyword>
<accession>A0ACB6SGS5</accession>